<dbReference type="Proteomes" id="UP000677537">
    <property type="component" value="Unassembled WGS sequence"/>
</dbReference>
<name>A0A940MX97_9PROT</name>
<keyword evidence="2" id="KW-1185">Reference proteome</keyword>
<sequence length="128" mass="13305">MVSPVLNENFHAGAHLVAEVDPLISREQVILLNQGGSEVVFQGGLVLAKLTATGQYVPYDNVGTDGSEAAAAILWRPVTVPAGGTKRVTVTARLTVVNLSELQWDASVDAAGKTAALADLAPAFIIAR</sequence>
<dbReference type="InterPro" id="IPR004195">
    <property type="entry name" value="Head_decoration_D"/>
</dbReference>
<dbReference type="Gene3D" id="2.40.300.10">
    <property type="entry name" value="Head decoration protein D"/>
    <property type="match status" value="1"/>
</dbReference>
<proteinExistence type="predicted"/>
<dbReference type="Pfam" id="PF02924">
    <property type="entry name" value="HDPD"/>
    <property type="match status" value="1"/>
</dbReference>
<reference evidence="1" key="1">
    <citation type="submission" date="2021-03" db="EMBL/GenBank/DDBJ databases">
        <authorList>
            <person name="So Y."/>
        </authorList>
    </citation>
    <scope>NUCLEOTIDE SEQUENCE</scope>
    <source>
        <strain evidence="1">SG15</strain>
    </source>
</reference>
<dbReference type="AlphaFoldDB" id="A0A940MX97"/>
<organism evidence="1 2">
    <name type="scientific">Roseomonas indoligenes</name>
    <dbReference type="NCBI Taxonomy" id="2820811"/>
    <lineage>
        <taxon>Bacteria</taxon>
        <taxon>Pseudomonadati</taxon>
        <taxon>Pseudomonadota</taxon>
        <taxon>Alphaproteobacteria</taxon>
        <taxon>Acetobacterales</taxon>
        <taxon>Roseomonadaceae</taxon>
        <taxon>Roseomonas</taxon>
    </lineage>
</organism>
<evidence type="ECO:0000313" key="2">
    <source>
        <dbReference type="Proteomes" id="UP000677537"/>
    </source>
</evidence>
<dbReference type="RefSeq" id="WP_209372742.1">
    <property type="nucleotide sequence ID" value="NZ_JAGIZA010000004.1"/>
</dbReference>
<comment type="caution">
    <text evidence="1">The sequence shown here is derived from an EMBL/GenBank/DDBJ whole genome shotgun (WGS) entry which is preliminary data.</text>
</comment>
<dbReference type="EMBL" id="JAGIZA010000004">
    <property type="protein sequence ID" value="MBP0492872.1"/>
    <property type="molecule type" value="Genomic_DNA"/>
</dbReference>
<protein>
    <submittedName>
        <fullName evidence="1">Head decoration protein</fullName>
    </submittedName>
</protein>
<accession>A0A940MX97</accession>
<evidence type="ECO:0000313" key="1">
    <source>
        <dbReference type="EMBL" id="MBP0492872.1"/>
    </source>
</evidence>
<gene>
    <name evidence="1" type="ORF">J5Y10_08785</name>
</gene>